<dbReference type="Gene3D" id="3.40.50.720">
    <property type="entry name" value="NAD(P)-binding Rossmann-like Domain"/>
    <property type="match status" value="1"/>
</dbReference>
<dbReference type="Proteomes" id="UP000256748">
    <property type="component" value="Unassembled WGS sequence"/>
</dbReference>
<protein>
    <recommendedName>
        <fullName evidence="5">XdhC family protein</fullName>
    </recommendedName>
</protein>
<dbReference type="Pfam" id="PF13478">
    <property type="entry name" value="XdhC_C"/>
    <property type="match status" value="1"/>
</dbReference>
<name>A0A3E1B5F5_RHILT</name>
<evidence type="ECO:0000313" key="4">
    <source>
        <dbReference type="Proteomes" id="UP000256748"/>
    </source>
</evidence>
<evidence type="ECO:0008006" key="5">
    <source>
        <dbReference type="Google" id="ProtNLM"/>
    </source>
</evidence>
<dbReference type="PANTHER" id="PTHR30388">
    <property type="entry name" value="ALDEHYDE OXIDOREDUCTASE MOLYBDENUM COFACTOR ASSEMBLY PROTEIN"/>
    <property type="match status" value="1"/>
</dbReference>
<sequence>MDQTLAPLAAPIPARVSSTDDPAELLRFAIDVHGRGAAALATLVEIRGGAARTLGSHVIVTADGRFCGYVSGGCVEAAVAAEALVAMKEGRDRVVKLGDGSPFFDIVLPCGGGISVAIHVLKNAGALQHVLDRLDRRQPAALAYSPERQTLEPVDPPHRACWRERDFVGVYRPRTRLVLSGQTIEAQTVARLAAVAGYDVVNCEQGEEGRAAAGSIDPFTAVVLFHHDLDAEAAILKTALRSPAFYIGALGSTRTHRRRVERLAALAFGRDEIDRIKAPIGMFGPTRDATSLALSVLADVAAARLVAYA</sequence>
<dbReference type="InterPro" id="IPR027051">
    <property type="entry name" value="XdhC_Rossmann_dom"/>
</dbReference>
<dbReference type="EMBL" id="NAOO01000034">
    <property type="protein sequence ID" value="RFB86171.1"/>
    <property type="molecule type" value="Genomic_DNA"/>
</dbReference>
<evidence type="ECO:0000259" key="2">
    <source>
        <dbReference type="Pfam" id="PF13478"/>
    </source>
</evidence>
<dbReference type="Pfam" id="PF02625">
    <property type="entry name" value="XdhC_CoxI"/>
    <property type="match status" value="1"/>
</dbReference>
<comment type="caution">
    <text evidence="3">The sequence shown here is derived from an EMBL/GenBank/DDBJ whole genome shotgun (WGS) entry which is preliminary data.</text>
</comment>
<dbReference type="InterPro" id="IPR003777">
    <property type="entry name" value="XdhC_CoxI"/>
</dbReference>
<reference evidence="3 4" key="1">
    <citation type="submission" date="2017-03" db="EMBL/GenBank/DDBJ databases">
        <title>Genome analysis of Rhizobial strains effectives or ineffectives for nitrogen fixation isolated from bean seeds.</title>
        <authorList>
            <person name="Peralta H."/>
            <person name="Aguilar-Vera A."/>
            <person name="Mora Y."/>
            <person name="Vargas-Lagunas C."/>
            <person name="Girard L."/>
            <person name="Mora J."/>
        </authorList>
    </citation>
    <scope>NUCLEOTIDE SEQUENCE [LARGE SCALE GENOMIC DNA]</scope>
    <source>
        <strain evidence="3 4">CCGM5</strain>
    </source>
</reference>
<accession>A0A3E1B5F5</accession>
<dbReference type="AlphaFoldDB" id="A0A3E1B5F5"/>
<dbReference type="RefSeq" id="WP_116275386.1">
    <property type="nucleotide sequence ID" value="NZ_KZ859527.1"/>
</dbReference>
<gene>
    <name evidence="3" type="ORF">B5K10_25370</name>
</gene>
<dbReference type="InterPro" id="IPR052698">
    <property type="entry name" value="MoCofactor_Util/Proc"/>
</dbReference>
<organism evidence="3 4">
    <name type="scientific">Rhizobium leguminosarum bv. trifolii</name>
    <dbReference type="NCBI Taxonomy" id="386"/>
    <lineage>
        <taxon>Bacteria</taxon>
        <taxon>Pseudomonadati</taxon>
        <taxon>Pseudomonadota</taxon>
        <taxon>Alphaproteobacteria</taxon>
        <taxon>Hyphomicrobiales</taxon>
        <taxon>Rhizobiaceae</taxon>
        <taxon>Rhizobium/Agrobacterium group</taxon>
        <taxon>Rhizobium</taxon>
    </lineage>
</organism>
<dbReference type="PANTHER" id="PTHR30388:SF4">
    <property type="entry name" value="MOLYBDENUM COFACTOR INSERTION CHAPERONE PAOD"/>
    <property type="match status" value="1"/>
</dbReference>
<evidence type="ECO:0000313" key="3">
    <source>
        <dbReference type="EMBL" id="RFB86171.1"/>
    </source>
</evidence>
<feature type="domain" description="XdhC Rossmann" evidence="2">
    <location>
        <begin position="177"/>
        <end position="300"/>
    </location>
</feature>
<feature type="domain" description="XdhC- CoxI" evidence="1">
    <location>
        <begin position="36"/>
        <end position="97"/>
    </location>
</feature>
<proteinExistence type="predicted"/>
<evidence type="ECO:0000259" key="1">
    <source>
        <dbReference type="Pfam" id="PF02625"/>
    </source>
</evidence>